<sequence length="155" mass="17760">MEKIICMLSQAQLPKRFWDEALRTAVDVINLSPCTALDGDVAEYVWSGKDISYRHLRVFGYCAFAHVSNNERSKLDEKQKVFRSRDVIFFDDQTIEDLKKAPARTYAEGFVECDPVIPQVYQGDERDVQEDGAESNVDILAGHVEQEEEREQVPT</sequence>
<organism evidence="1 2">
    <name type="scientific">Ensete ventricosum</name>
    <name type="common">Abyssinian banana</name>
    <name type="synonym">Musa ensete</name>
    <dbReference type="NCBI Taxonomy" id="4639"/>
    <lineage>
        <taxon>Eukaryota</taxon>
        <taxon>Viridiplantae</taxon>
        <taxon>Streptophyta</taxon>
        <taxon>Embryophyta</taxon>
        <taxon>Tracheophyta</taxon>
        <taxon>Spermatophyta</taxon>
        <taxon>Magnoliopsida</taxon>
        <taxon>Liliopsida</taxon>
        <taxon>Zingiberales</taxon>
        <taxon>Musaceae</taxon>
        <taxon>Ensete</taxon>
    </lineage>
</organism>
<dbReference type="PANTHER" id="PTHR42648">
    <property type="entry name" value="TRANSPOSASE, PUTATIVE-RELATED"/>
    <property type="match status" value="1"/>
</dbReference>
<reference evidence="1 2" key="1">
    <citation type="submission" date="2022-12" db="EMBL/GenBank/DDBJ databases">
        <title>Chromosome-scale assembly of the Ensete ventricosum genome.</title>
        <authorList>
            <person name="Dussert Y."/>
            <person name="Stocks J."/>
            <person name="Wendawek A."/>
            <person name="Woldeyes F."/>
            <person name="Nichols R.A."/>
            <person name="Borrell J.S."/>
        </authorList>
    </citation>
    <scope>NUCLEOTIDE SEQUENCE [LARGE SCALE GENOMIC DNA]</scope>
    <source>
        <strain evidence="2">cv. Maze</strain>
        <tissue evidence="1">Seeds</tissue>
    </source>
</reference>
<proteinExistence type="predicted"/>
<keyword evidence="2" id="KW-1185">Reference proteome</keyword>
<dbReference type="Proteomes" id="UP001222027">
    <property type="component" value="Unassembled WGS sequence"/>
</dbReference>
<evidence type="ECO:0008006" key="3">
    <source>
        <dbReference type="Google" id="ProtNLM"/>
    </source>
</evidence>
<evidence type="ECO:0000313" key="2">
    <source>
        <dbReference type="Proteomes" id="UP001222027"/>
    </source>
</evidence>
<dbReference type="InterPro" id="IPR039537">
    <property type="entry name" value="Retrotran_Ty1/copia-like"/>
</dbReference>
<dbReference type="PANTHER" id="PTHR42648:SF28">
    <property type="entry name" value="TRANSPOSON-ENCODED PROTEIN WITH RIBONUCLEASE H-LIKE AND RETROVIRUS ZINC FINGER-LIKE DOMAINS"/>
    <property type="match status" value="1"/>
</dbReference>
<dbReference type="AlphaFoldDB" id="A0AAV8PIJ5"/>
<name>A0AAV8PIJ5_ENSVE</name>
<evidence type="ECO:0000313" key="1">
    <source>
        <dbReference type="EMBL" id="KAJ8485616.1"/>
    </source>
</evidence>
<comment type="caution">
    <text evidence="1">The sequence shown here is derived from an EMBL/GenBank/DDBJ whole genome shotgun (WGS) entry which is preliminary data.</text>
</comment>
<accession>A0AAV8PIJ5</accession>
<dbReference type="EMBL" id="JAQQAF010000005">
    <property type="protein sequence ID" value="KAJ8485616.1"/>
    <property type="molecule type" value="Genomic_DNA"/>
</dbReference>
<gene>
    <name evidence="1" type="ORF">OPV22_018101</name>
</gene>
<protein>
    <recommendedName>
        <fullName evidence="3">Reverse transcriptase Ty1/copia-type domain-containing protein</fullName>
    </recommendedName>
</protein>